<reference evidence="2 3" key="1">
    <citation type="submission" date="2018-02" db="EMBL/GenBank/DDBJ databases">
        <authorList>
            <person name="Cohen D.B."/>
            <person name="Kent A.D."/>
        </authorList>
    </citation>
    <scope>NUCLEOTIDE SEQUENCE [LARGE SCALE GENOMIC DNA]</scope>
    <source>
        <strain evidence="2 3">ULC007</strain>
    </source>
</reference>
<reference evidence="2 3" key="2">
    <citation type="submission" date="2018-03" db="EMBL/GenBank/DDBJ databases">
        <title>The ancient ancestry and fast evolution of plastids.</title>
        <authorList>
            <person name="Moore K.R."/>
            <person name="Magnabosco C."/>
            <person name="Momper L."/>
            <person name="Gold D.A."/>
            <person name="Bosak T."/>
            <person name="Fournier G.P."/>
        </authorList>
    </citation>
    <scope>NUCLEOTIDE SEQUENCE [LARGE SCALE GENOMIC DNA]</scope>
    <source>
        <strain evidence="2 3">ULC007</strain>
    </source>
</reference>
<evidence type="ECO:0000259" key="1">
    <source>
        <dbReference type="PROSITE" id="PS50943"/>
    </source>
</evidence>
<evidence type="ECO:0000313" key="2">
    <source>
        <dbReference type="EMBL" id="PSB16819.1"/>
    </source>
</evidence>
<accession>A0A2T1D8I6</accession>
<dbReference type="OrthoDB" id="2364157at2"/>
<protein>
    <submittedName>
        <fullName evidence="2">XRE family transcriptional regulator</fullName>
    </submittedName>
</protein>
<gene>
    <name evidence="2" type="ORF">C7B65_20355</name>
</gene>
<dbReference type="SUPFAM" id="SSF47413">
    <property type="entry name" value="lambda repressor-like DNA-binding domains"/>
    <property type="match status" value="1"/>
</dbReference>
<dbReference type="SMART" id="SM00530">
    <property type="entry name" value="HTH_XRE"/>
    <property type="match status" value="1"/>
</dbReference>
<dbReference type="AlphaFoldDB" id="A0A2T1D8I6"/>
<evidence type="ECO:0000313" key="3">
    <source>
        <dbReference type="Proteomes" id="UP000238634"/>
    </source>
</evidence>
<dbReference type="InterPro" id="IPR001387">
    <property type="entry name" value="Cro/C1-type_HTH"/>
</dbReference>
<proteinExistence type="predicted"/>
<dbReference type="EMBL" id="PVWG01000036">
    <property type="protein sequence ID" value="PSB16819.1"/>
    <property type="molecule type" value="Genomic_DNA"/>
</dbReference>
<dbReference type="RefSeq" id="WP_073074557.1">
    <property type="nucleotide sequence ID" value="NZ_MPPI01000039.1"/>
</dbReference>
<name>A0A2T1D8I6_9CYAN</name>
<dbReference type="PROSITE" id="PS50943">
    <property type="entry name" value="HTH_CROC1"/>
    <property type="match status" value="1"/>
</dbReference>
<dbReference type="STRING" id="1920490.GCA_001895925_02119"/>
<sequence length="69" mass="7773">MGLVRLKIRELADKRGWTLKEVSERSGVNYSTVRSYVQRGELNTVDLSAVYKIAKAFGVTIDDLVEVVE</sequence>
<dbReference type="CDD" id="cd00093">
    <property type="entry name" value="HTH_XRE"/>
    <property type="match status" value="1"/>
</dbReference>
<dbReference type="GO" id="GO:0003677">
    <property type="term" value="F:DNA binding"/>
    <property type="evidence" value="ECO:0007669"/>
    <property type="project" value="InterPro"/>
</dbReference>
<keyword evidence="3" id="KW-1185">Reference proteome</keyword>
<dbReference type="Gene3D" id="1.10.260.40">
    <property type="entry name" value="lambda repressor-like DNA-binding domains"/>
    <property type="match status" value="1"/>
</dbReference>
<dbReference type="Pfam" id="PF13443">
    <property type="entry name" value="HTH_26"/>
    <property type="match status" value="1"/>
</dbReference>
<organism evidence="2 3">
    <name type="scientific">Phormidesmis priestleyi ULC007</name>
    <dbReference type="NCBI Taxonomy" id="1920490"/>
    <lineage>
        <taxon>Bacteria</taxon>
        <taxon>Bacillati</taxon>
        <taxon>Cyanobacteriota</taxon>
        <taxon>Cyanophyceae</taxon>
        <taxon>Leptolyngbyales</taxon>
        <taxon>Leptolyngbyaceae</taxon>
        <taxon>Phormidesmis</taxon>
    </lineage>
</organism>
<dbReference type="InterPro" id="IPR010982">
    <property type="entry name" value="Lambda_DNA-bd_dom_sf"/>
</dbReference>
<comment type="caution">
    <text evidence="2">The sequence shown here is derived from an EMBL/GenBank/DDBJ whole genome shotgun (WGS) entry which is preliminary data.</text>
</comment>
<feature type="domain" description="HTH cro/C1-type" evidence="1">
    <location>
        <begin position="8"/>
        <end position="64"/>
    </location>
</feature>
<dbReference type="Proteomes" id="UP000238634">
    <property type="component" value="Unassembled WGS sequence"/>
</dbReference>